<feature type="transmembrane region" description="Helical" evidence="1">
    <location>
        <begin position="218"/>
        <end position="238"/>
    </location>
</feature>
<reference evidence="3 4" key="1">
    <citation type="submission" date="2020-07" db="EMBL/GenBank/DDBJ databases">
        <title>Halosimplex pelagicum sp. nov. and Halosimplex rubrum sp. nov., isolated from salted brown alga Laminaria, and emended description of the genus Halosimplex.</title>
        <authorList>
            <person name="Cui H."/>
        </authorList>
    </citation>
    <scope>NUCLEOTIDE SEQUENCE [LARGE SCALE GENOMIC DNA]</scope>
    <source>
        <strain evidence="3 4">R27</strain>
    </source>
</reference>
<feature type="domain" description="Glycosyltransferase RgtA/B/C/D-like" evidence="2">
    <location>
        <begin position="98"/>
        <end position="209"/>
    </location>
</feature>
<dbReference type="InterPro" id="IPR038731">
    <property type="entry name" value="RgtA/B/C-like"/>
</dbReference>
<feature type="transmembrane region" description="Helical" evidence="1">
    <location>
        <begin position="305"/>
        <end position="327"/>
    </location>
</feature>
<feature type="transmembrane region" description="Helical" evidence="1">
    <location>
        <begin position="360"/>
        <end position="378"/>
    </location>
</feature>
<dbReference type="AlphaFoldDB" id="A0A7D5P922"/>
<feature type="transmembrane region" description="Helical" evidence="1">
    <location>
        <begin position="273"/>
        <end position="293"/>
    </location>
</feature>
<sequence length="391" mass="42678">MVLRRSSVRDALSAPLPDDAGARDAGIIFLVALALRSWVWADMGTHVVRDGTRYLTWCNDLSAGTLFGTRALAYSGYWLPYCGWLKATGEWVHGWVGVQVVLSALACVLVYATGRHLVGRSAGLAAGVALALQWEVYRWVARPQSEFMLTFALALALWRLAHYHTTPTTRNRLLALGSLGFVALVRPNGLPIVGAYLLYDLLPATSDRRLNLGFPAKVNLGIVGALAAGIAYRLQFGWAKGSMLYHWREGIIVTPERVVYGYDPATASGVVDFFVANAEHVVAIAVLRGLWFFSPVMPGWSSSHALKAGLSLTPLMVLAALGIRAAIRREEWDLLALWATPLAAVVVTAMGIWVAGWRNFLGPAVVVYALFAGYYVSLTEWPRRVRSLSPV</sequence>
<feature type="transmembrane region" description="Helical" evidence="1">
    <location>
        <begin position="173"/>
        <end position="198"/>
    </location>
</feature>
<evidence type="ECO:0000256" key="1">
    <source>
        <dbReference type="SAM" id="Phobius"/>
    </source>
</evidence>
<dbReference type="GO" id="GO:0016740">
    <property type="term" value="F:transferase activity"/>
    <property type="evidence" value="ECO:0007669"/>
    <property type="project" value="UniProtKB-KW"/>
</dbReference>
<keyword evidence="1" id="KW-0812">Transmembrane</keyword>
<evidence type="ECO:0000259" key="2">
    <source>
        <dbReference type="Pfam" id="PF13231"/>
    </source>
</evidence>
<dbReference type="Proteomes" id="UP000509667">
    <property type="component" value="Chromosome"/>
</dbReference>
<evidence type="ECO:0000313" key="4">
    <source>
        <dbReference type="Proteomes" id="UP000509667"/>
    </source>
</evidence>
<feature type="transmembrane region" description="Helical" evidence="1">
    <location>
        <begin position="91"/>
        <end position="112"/>
    </location>
</feature>
<protein>
    <submittedName>
        <fullName evidence="3">Glycosyltransferase family 39 protein</fullName>
    </submittedName>
</protein>
<feature type="transmembrane region" description="Helical" evidence="1">
    <location>
        <begin position="143"/>
        <end position="161"/>
    </location>
</feature>
<organism evidence="3 4">
    <name type="scientific">Halosimplex rubrum</name>
    <dbReference type="NCBI Taxonomy" id="869889"/>
    <lineage>
        <taxon>Archaea</taxon>
        <taxon>Methanobacteriati</taxon>
        <taxon>Methanobacteriota</taxon>
        <taxon>Stenosarchaea group</taxon>
        <taxon>Halobacteria</taxon>
        <taxon>Halobacteriales</taxon>
        <taxon>Haloarculaceae</taxon>
        <taxon>Halosimplex</taxon>
    </lineage>
</organism>
<keyword evidence="3" id="KW-0808">Transferase</keyword>
<dbReference type="RefSeq" id="WP_179911269.1">
    <property type="nucleotide sequence ID" value="NZ_CP058910.1"/>
</dbReference>
<keyword evidence="1" id="KW-1133">Transmembrane helix</keyword>
<dbReference type="OrthoDB" id="230632at2157"/>
<dbReference type="KEGG" id="hrr:HZS55_08560"/>
<keyword evidence="1" id="KW-0472">Membrane</keyword>
<name>A0A7D5P922_9EURY</name>
<keyword evidence="4" id="KW-1185">Reference proteome</keyword>
<dbReference type="Pfam" id="PF13231">
    <property type="entry name" value="PMT_2"/>
    <property type="match status" value="1"/>
</dbReference>
<accession>A0A7D5P922</accession>
<gene>
    <name evidence="3" type="ORF">HZS55_08560</name>
</gene>
<dbReference type="GeneID" id="56077909"/>
<feature type="transmembrane region" description="Helical" evidence="1">
    <location>
        <begin position="334"/>
        <end position="354"/>
    </location>
</feature>
<proteinExistence type="predicted"/>
<dbReference type="EMBL" id="CP058910">
    <property type="protein sequence ID" value="QLH77340.1"/>
    <property type="molecule type" value="Genomic_DNA"/>
</dbReference>
<evidence type="ECO:0000313" key="3">
    <source>
        <dbReference type="EMBL" id="QLH77340.1"/>
    </source>
</evidence>